<proteinExistence type="predicted"/>
<comment type="caution">
    <text evidence="1">The sequence shown here is derived from an EMBL/GenBank/DDBJ whole genome shotgun (WGS) entry which is preliminary data.</text>
</comment>
<reference evidence="1" key="1">
    <citation type="journal article" date="2012" name="PLoS ONE">
        <title>Gene sets for utilization of primary and secondary nutrition supplies in the distal gut of endangered iberian lynx.</title>
        <authorList>
            <person name="Alcaide M."/>
            <person name="Messina E."/>
            <person name="Richter M."/>
            <person name="Bargiela R."/>
            <person name="Peplies J."/>
            <person name="Huws S.A."/>
            <person name="Newbold C.J."/>
            <person name="Golyshin P.N."/>
            <person name="Simon M.A."/>
            <person name="Lopez G."/>
            <person name="Yakimov M.M."/>
            <person name="Ferrer M."/>
        </authorList>
    </citation>
    <scope>NUCLEOTIDE SEQUENCE</scope>
</reference>
<protein>
    <submittedName>
        <fullName evidence="1">Uncharacterized protein</fullName>
    </submittedName>
</protein>
<evidence type="ECO:0000313" key="1">
    <source>
        <dbReference type="EMBL" id="EJW99249.1"/>
    </source>
</evidence>
<gene>
    <name evidence="1" type="ORF">EVA_12643</name>
</gene>
<organism evidence="1">
    <name type="scientific">gut metagenome</name>
    <dbReference type="NCBI Taxonomy" id="749906"/>
    <lineage>
        <taxon>unclassified sequences</taxon>
        <taxon>metagenomes</taxon>
        <taxon>organismal metagenomes</taxon>
    </lineage>
</organism>
<name>J9GIB9_9ZZZZ</name>
<dbReference type="EMBL" id="AMCI01003896">
    <property type="protein sequence ID" value="EJW99249.1"/>
    <property type="molecule type" value="Genomic_DNA"/>
</dbReference>
<sequence length="34" mass="4084">MVNLLFLVLVILLSSTLYGIMRYVSIRNLWEERQ</sequence>
<accession>J9GIB9</accession>
<dbReference type="AlphaFoldDB" id="J9GIB9"/>